<accession>A0ABN9V916</accession>
<feature type="compositionally biased region" description="Pro residues" evidence="1">
    <location>
        <begin position="89"/>
        <end position="118"/>
    </location>
</feature>
<dbReference type="Proteomes" id="UP001189429">
    <property type="component" value="Unassembled WGS sequence"/>
</dbReference>
<feature type="compositionally biased region" description="Low complexity" evidence="1">
    <location>
        <begin position="61"/>
        <end position="70"/>
    </location>
</feature>
<gene>
    <name evidence="2" type="ORF">PCOR1329_LOCUS55147</name>
</gene>
<evidence type="ECO:0000256" key="1">
    <source>
        <dbReference type="SAM" id="MobiDB-lite"/>
    </source>
</evidence>
<reference evidence="2" key="1">
    <citation type="submission" date="2023-10" db="EMBL/GenBank/DDBJ databases">
        <authorList>
            <person name="Chen Y."/>
            <person name="Shah S."/>
            <person name="Dougan E. K."/>
            <person name="Thang M."/>
            <person name="Chan C."/>
        </authorList>
    </citation>
    <scope>NUCLEOTIDE SEQUENCE [LARGE SCALE GENOMIC DNA]</scope>
</reference>
<feature type="compositionally biased region" description="Pro residues" evidence="1">
    <location>
        <begin position="9"/>
        <end position="20"/>
    </location>
</feature>
<feature type="non-terminal residue" evidence="2">
    <location>
        <position position="118"/>
    </location>
</feature>
<comment type="caution">
    <text evidence="2">The sequence shown here is derived from an EMBL/GenBank/DDBJ whole genome shotgun (WGS) entry which is preliminary data.</text>
</comment>
<feature type="region of interest" description="Disordered" evidence="1">
    <location>
        <begin position="1"/>
        <end position="43"/>
    </location>
</feature>
<keyword evidence="3" id="KW-1185">Reference proteome</keyword>
<feature type="region of interest" description="Disordered" evidence="1">
    <location>
        <begin position="61"/>
        <end position="118"/>
    </location>
</feature>
<evidence type="ECO:0000313" key="3">
    <source>
        <dbReference type="Proteomes" id="UP001189429"/>
    </source>
</evidence>
<name>A0ABN9V916_9DINO</name>
<dbReference type="EMBL" id="CAUYUJ010016753">
    <property type="protein sequence ID" value="CAK0868502.1"/>
    <property type="molecule type" value="Genomic_DNA"/>
</dbReference>
<sequence length="118" mass="12303">MYFWSAGPLGPPRAAPPHPAPMADAPGEEAGAGSAVPPRKGPRVSWVLPEDALPAVAEELAPAALDEGPPTLRVRLGIPRVQRRRWRPRPPPARPPPPSSSSPPPPPPPSPPPPSPPP</sequence>
<organism evidence="2 3">
    <name type="scientific">Prorocentrum cordatum</name>
    <dbReference type="NCBI Taxonomy" id="2364126"/>
    <lineage>
        <taxon>Eukaryota</taxon>
        <taxon>Sar</taxon>
        <taxon>Alveolata</taxon>
        <taxon>Dinophyceae</taxon>
        <taxon>Prorocentrales</taxon>
        <taxon>Prorocentraceae</taxon>
        <taxon>Prorocentrum</taxon>
    </lineage>
</organism>
<evidence type="ECO:0000313" key="2">
    <source>
        <dbReference type="EMBL" id="CAK0868502.1"/>
    </source>
</evidence>
<proteinExistence type="predicted"/>
<protein>
    <submittedName>
        <fullName evidence="2">Uncharacterized protein</fullName>
    </submittedName>
</protein>